<dbReference type="Pfam" id="PF00128">
    <property type="entry name" value="Alpha-amylase"/>
    <property type="match status" value="1"/>
</dbReference>
<keyword evidence="3 5" id="KW-0326">Glycosidase</keyword>
<dbReference type="CDD" id="cd02856">
    <property type="entry name" value="E_set_GDE_Isoamylase_N"/>
    <property type="match status" value="1"/>
</dbReference>
<dbReference type="EMBL" id="JBHRZF010000229">
    <property type="protein sequence ID" value="MFC3863058.1"/>
    <property type="molecule type" value="Genomic_DNA"/>
</dbReference>
<dbReference type="NCBIfam" id="TIGR02100">
    <property type="entry name" value="glgX_debranch"/>
    <property type="match status" value="1"/>
</dbReference>
<evidence type="ECO:0000256" key="1">
    <source>
        <dbReference type="ARBA" id="ARBA00008061"/>
    </source>
</evidence>
<protein>
    <submittedName>
        <fullName evidence="5">Glycogen debranching protein GlgX</fullName>
        <ecNumber evidence="5">3.2.1.196</ecNumber>
    </submittedName>
</protein>
<dbReference type="InterPro" id="IPR017853">
    <property type="entry name" value="GH"/>
</dbReference>
<gene>
    <name evidence="5" type="primary">glgX</name>
    <name evidence="5" type="ORF">ACFOPQ_20040</name>
</gene>
<dbReference type="InterPro" id="IPR013780">
    <property type="entry name" value="Glyco_hydro_b"/>
</dbReference>
<dbReference type="InterPro" id="IPR013783">
    <property type="entry name" value="Ig-like_fold"/>
</dbReference>
<dbReference type="InterPro" id="IPR006047">
    <property type="entry name" value="GH13_cat_dom"/>
</dbReference>
<dbReference type="SMART" id="SM00642">
    <property type="entry name" value="Aamy"/>
    <property type="match status" value="1"/>
</dbReference>
<dbReference type="SUPFAM" id="SSF51011">
    <property type="entry name" value="Glycosyl hydrolase domain"/>
    <property type="match status" value="1"/>
</dbReference>
<name>A0ABV8ABK2_9DEIO</name>
<comment type="caution">
    <text evidence="5">The sequence shown here is derived from an EMBL/GenBank/DDBJ whole genome shotgun (WGS) entry which is preliminary data.</text>
</comment>
<dbReference type="Gene3D" id="2.60.40.1180">
    <property type="entry name" value="Golgi alpha-mannosidase II"/>
    <property type="match status" value="1"/>
</dbReference>
<organism evidence="5 6">
    <name type="scientific">Deinococcus antarcticus</name>
    <dbReference type="NCBI Taxonomy" id="1298767"/>
    <lineage>
        <taxon>Bacteria</taxon>
        <taxon>Thermotogati</taxon>
        <taxon>Deinococcota</taxon>
        <taxon>Deinococci</taxon>
        <taxon>Deinococcales</taxon>
        <taxon>Deinococcaceae</taxon>
        <taxon>Deinococcus</taxon>
    </lineage>
</organism>
<dbReference type="InterPro" id="IPR004193">
    <property type="entry name" value="Glyco_hydro_13_N"/>
</dbReference>
<comment type="similarity">
    <text evidence="1">Belongs to the glycosyl hydrolase 13 family.</text>
</comment>
<dbReference type="Gene3D" id="2.60.40.10">
    <property type="entry name" value="Immunoglobulins"/>
    <property type="match status" value="1"/>
</dbReference>
<sequence>MPNSGKQPLTLRPGKPYPLGATWDGKGTNFALYSENASGVELCLFDDEGHETRYPMPEHTAFVWHGYLPGIGPGQRYGYRVHGEYAPERGLRFNPNVVLLDPYAKALDGTEKFDEGVFGYVMGEDDLTMQTQDQKGAPLGIVIDPMFNWVGDQKPDIPFHQSVIYEAHVKGLTMTHPDVPEALRGTYAGVATEPILTYLKELGITAIEFLPVHQHVDDPFLLAKGLTNYWGYSTLSYFAPDVRYSAAARRGDYAGVVPEFKNMVRALHDAGIEVILDVVYNHTAEGNHLGPTMSFKGIDNPTYYRLVADNPRFYFDYTGTGNSLNVRHPQTLQLIMDSLRYWVTDMHVDGFRFDLASTLARGLHEVDQLSGFFTIIHQDPIISQVKLIAEPWDVGEGGYQVGNFPVNWAEWNGIYRDDMRAFWKGDGGLASEIGYRLTGSSDLYQNDGRKPYASINFVTAHDGFTLRDSVTYEGKHNDANGEGNADGHNHNITWNCGVEGETDDPAINQLRGQQMRNFLATLLLGQGTPMLLGGDEFGRTQQGNNNAYCQDNEISWYDWQNLDEELLAFTKKVIALRKAHPALHRRKFFSGRTIRGEDISDIVWLRFDGQTMSDEDWNNPQTQSMGMFLDGDGLDDVDEHGKPLRDDDLLLLLSSSYIDLPFRIPDLDHCGEWELLLDTTDDHAQETVKSGEETTLKGRSVKLYRCQR</sequence>
<evidence type="ECO:0000313" key="6">
    <source>
        <dbReference type="Proteomes" id="UP001595748"/>
    </source>
</evidence>
<dbReference type="InterPro" id="IPR014756">
    <property type="entry name" value="Ig_E-set"/>
</dbReference>
<evidence type="ECO:0000256" key="3">
    <source>
        <dbReference type="ARBA" id="ARBA00023295"/>
    </source>
</evidence>
<dbReference type="Proteomes" id="UP001595748">
    <property type="component" value="Unassembled WGS sequence"/>
</dbReference>
<dbReference type="EC" id="3.2.1.196" evidence="5"/>
<dbReference type="SUPFAM" id="SSF51445">
    <property type="entry name" value="(Trans)glycosidases"/>
    <property type="match status" value="1"/>
</dbReference>
<evidence type="ECO:0000313" key="5">
    <source>
        <dbReference type="EMBL" id="MFC3863058.1"/>
    </source>
</evidence>
<dbReference type="RefSeq" id="WP_380080993.1">
    <property type="nucleotide sequence ID" value="NZ_JBHRZF010000229.1"/>
</dbReference>
<dbReference type="InterPro" id="IPR044505">
    <property type="entry name" value="GlgX_Isoamylase_N_E_set"/>
</dbReference>
<dbReference type="InterPro" id="IPR011837">
    <property type="entry name" value="Glycogen_debranch_GlgX"/>
</dbReference>
<keyword evidence="2 5" id="KW-0378">Hydrolase</keyword>
<dbReference type="CDD" id="cd11326">
    <property type="entry name" value="AmyAc_Glg_debranch"/>
    <property type="match status" value="1"/>
</dbReference>
<feature type="domain" description="Glycosyl hydrolase family 13 catalytic" evidence="4">
    <location>
        <begin position="140"/>
        <end position="577"/>
    </location>
</feature>
<keyword evidence="6" id="KW-1185">Reference proteome</keyword>
<reference evidence="6" key="1">
    <citation type="journal article" date="2019" name="Int. J. Syst. Evol. Microbiol.">
        <title>The Global Catalogue of Microorganisms (GCM) 10K type strain sequencing project: providing services to taxonomists for standard genome sequencing and annotation.</title>
        <authorList>
            <consortium name="The Broad Institute Genomics Platform"/>
            <consortium name="The Broad Institute Genome Sequencing Center for Infectious Disease"/>
            <person name="Wu L."/>
            <person name="Ma J."/>
        </authorList>
    </citation>
    <scope>NUCLEOTIDE SEQUENCE [LARGE SCALE GENOMIC DNA]</scope>
    <source>
        <strain evidence="6">CCTCC AB 2013263</strain>
    </source>
</reference>
<dbReference type="GO" id="GO:0120549">
    <property type="term" value="F:limit dextrin alpha-1,6-maltotetraose-hydrolase activity"/>
    <property type="evidence" value="ECO:0007669"/>
    <property type="project" value="UniProtKB-EC"/>
</dbReference>
<dbReference type="SUPFAM" id="SSF81296">
    <property type="entry name" value="E set domains"/>
    <property type="match status" value="1"/>
</dbReference>
<dbReference type="Pfam" id="PF02922">
    <property type="entry name" value="CBM_48"/>
    <property type="match status" value="1"/>
</dbReference>
<evidence type="ECO:0000256" key="2">
    <source>
        <dbReference type="ARBA" id="ARBA00022801"/>
    </source>
</evidence>
<dbReference type="PANTHER" id="PTHR43002">
    <property type="entry name" value="GLYCOGEN DEBRANCHING ENZYME"/>
    <property type="match status" value="1"/>
</dbReference>
<accession>A0ABV8ABK2</accession>
<proteinExistence type="inferred from homology"/>
<evidence type="ECO:0000259" key="4">
    <source>
        <dbReference type="SMART" id="SM00642"/>
    </source>
</evidence>
<dbReference type="Gene3D" id="3.20.20.80">
    <property type="entry name" value="Glycosidases"/>
    <property type="match status" value="1"/>
</dbReference>